<dbReference type="AlphaFoldDB" id="A0A4P9VJ20"/>
<comment type="caution">
    <text evidence="1">The sequence shown here is derived from an EMBL/GenBank/DDBJ whole genome shotgun (WGS) entry which is preliminary data.</text>
</comment>
<dbReference type="EMBL" id="NDXW01000004">
    <property type="protein sequence ID" value="RDH41712.1"/>
    <property type="molecule type" value="Genomic_DNA"/>
</dbReference>
<evidence type="ECO:0000313" key="2">
    <source>
        <dbReference type="Proteomes" id="UP000257039"/>
    </source>
</evidence>
<reference evidence="1 2" key="1">
    <citation type="submission" date="2017-04" db="EMBL/GenBank/DDBJ databases">
        <title>Draft genome sequence of Zooshikella ganghwensis VG4 isolated from Red Sea sediments.</title>
        <authorList>
            <person name="Rehman Z."/>
            <person name="Alam I."/>
            <person name="Kamau A."/>
            <person name="Bajic V."/>
            <person name="Leiknes T."/>
        </authorList>
    </citation>
    <scope>NUCLEOTIDE SEQUENCE [LARGE SCALE GENOMIC DNA]</scope>
    <source>
        <strain evidence="1 2">VG4</strain>
    </source>
</reference>
<dbReference type="RefSeq" id="WP_094789676.1">
    <property type="nucleotide sequence ID" value="NZ_NDXW01000004.1"/>
</dbReference>
<sequence>MKKIVAYFLNKPVSGITNALRRKLEESPARMFFDDIDGNLVIRAYSPFEEKGEKKPYAETDCFITTKLKMLKSYSSGVVINAGEAVILFDKASHLMTFEIHESEFHEGLILNFLSCYADVSHSQSQEFLDNYEFATFLHANSWLISKVA</sequence>
<name>A0A4P9VJ20_9GAMM</name>
<evidence type="ECO:0000313" key="1">
    <source>
        <dbReference type="EMBL" id="RDH41712.1"/>
    </source>
</evidence>
<gene>
    <name evidence="1" type="ORF">B9G39_27010</name>
</gene>
<accession>A0A4P9VJ20</accession>
<keyword evidence="2" id="KW-1185">Reference proteome</keyword>
<organism evidence="1 2">
    <name type="scientific">Zooshikella ganghwensis</name>
    <dbReference type="NCBI Taxonomy" id="202772"/>
    <lineage>
        <taxon>Bacteria</taxon>
        <taxon>Pseudomonadati</taxon>
        <taxon>Pseudomonadota</taxon>
        <taxon>Gammaproteobacteria</taxon>
        <taxon>Oceanospirillales</taxon>
        <taxon>Zooshikellaceae</taxon>
        <taxon>Zooshikella</taxon>
    </lineage>
</organism>
<dbReference type="Proteomes" id="UP000257039">
    <property type="component" value="Unassembled WGS sequence"/>
</dbReference>
<proteinExistence type="predicted"/>
<protein>
    <submittedName>
        <fullName evidence="1">Uncharacterized protein</fullName>
    </submittedName>
</protein>